<sequence>MQEAEEGIQIARWSAVLFTVLASPFLSILPYVCGCFSRDSRYFQAYYLQGIGIGSLIQSVVLFFAVACASATCAFSCELMKLHDGNVKDMKATGSECEGKCSRAQPAGYAIASFILVVGVISLWRSRLQILKTKHGRF</sequence>
<dbReference type="AlphaFoldDB" id="A0A507F4T5"/>
<feature type="transmembrane region" description="Helical" evidence="1">
    <location>
        <begin position="107"/>
        <end position="124"/>
    </location>
</feature>
<keyword evidence="3" id="KW-1185">Reference proteome</keyword>
<dbReference type="Proteomes" id="UP000320333">
    <property type="component" value="Unassembled WGS sequence"/>
</dbReference>
<dbReference type="OrthoDB" id="2096505at2759"/>
<keyword evidence="1" id="KW-0812">Transmembrane</keyword>
<name>A0A507F4T5_9FUNG</name>
<keyword evidence="1" id="KW-0472">Membrane</keyword>
<reference evidence="2 3" key="1">
    <citation type="journal article" date="2019" name="Sci. Rep.">
        <title>Comparative genomics of chytrid fungi reveal insights into the obligate biotrophic and pathogenic lifestyle of Synchytrium endobioticum.</title>
        <authorList>
            <person name="van de Vossenberg B.T.L.H."/>
            <person name="Warris S."/>
            <person name="Nguyen H.D.T."/>
            <person name="van Gent-Pelzer M.P.E."/>
            <person name="Joly D.L."/>
            <person name="van de Geest H.C."/>
            <person name="Bonants P.J.M."/>
            <person name="Smith D.S."/>
            <person name="Levesque C.A."/>
            <person name="van der Lee T.A.J."/>
        </authorList>
    </citation>
    <scope>NUCLEOTIDE SEQUENCE [LARGE SCALE GENOMIC DNA]</scope>
    <source>
        <strain evidence="2 3">CBS 675.73</strain>
    </source>
</reference>
<protein>
    <submittedName>
        <fullName evidence="2">Uncharacterized protein</fullName>
    </submittedName>
</protein>
<keyword evidence="1" id="KW-1133">Transmembrane helix</keyword>
<evidence type="ECO:0000313" key="3">
    <source>
        <dbReference type="Proteomes" id="UP000320333"/>
    </source>
</evidence>
<accession>A0A507F4T5</accession>
<comment type="caution">
    <text evidence="2">The sequence shown here is derived from an EMBL/GenBank/DDBJ whole genome shotgun (WGS) entry which is preliminary data.</text>
</comment>
<proteinExistence type="predicted"/>
<organism evidence="2 3">
    <name type="scientific">Chytriomyces confervae</name>
    <dbReference type="NCBI Taxonomy" id="246404"/>
    <lineage>
        <taxon>Eukaryota</taxon>
        <taxon>Fungi</taxon>
        <taxon>Fungi incertae sedis</taxon>
        <taxon>Chytridiomycota</taxon>
        <taxon>Chytridiomycota incertae sedis</taxon>
        <taxon>Chytridiomycetes</taxon>
        <taxon>Chytridiales</taxon>
        <taxon>Chytriomycetaceae</taxon>
        <taxon>Chytriomyces</taxon>
    </lineage>
</organism>
<dbReference type="EMBL" id="QEAP01000257">
    <property type="protein sequence ID" value="TPX71299.1"/>
    <property type="molecule type" value="Genomic_DNA"/>
</dbReference>
<gene>
    <name evidence="2" type="ORF">CcCBS67573_g06248</name>
</gene>
<feature type="transmembrane region" description="Helical" evidence="1">
    <location>
        <begin position="12"/>
        <end position="33"/>
    </location>
</feature>
<feature type="transmembrane region" description="Helical" evidence="1">
    <location>
        <begin position="45"/>
        <end position="72"/>
    </location>
</feature>
<evidence type="ECO:0000256" key="1">
    <source>
        <dbReference type="SAM" id="Phobius"/>
    </source>
</evidence>
<evidence type="ECO:0000313" key="2">
    <source>
        <dbReference type="EMBL" id="TPX71299.1"/>
    </source>
</evidence>